<sequence>MKVAFETFSGRIFRRSTSAHVHVGNPCGTCALHPAEDYSAGNFYDDGRQAIKDILSRGHVPIFTGGTGLYLRWFIYRKPNVPKATPEITLELQLLNLYLPTIGIDYIIMNLFEKPLVRISNSWPTLGIYMLVLYMEVKKACNL</sequence>
<dbReference type="InterPro" id="IPR027417">
    <property type="entry name" value="P-loop_NTPase"/>
</dbReference>
<organism evidence="1 2">
    <name type="scientific">Lactuca saligna</name>
    <name type="common">Willowleaf lettuce</name>
    <dbReference type="NCBI Taxonomy" id="75948"/>
    <lineage>
        <taxon>Eukaryota</taxon>
        <taxon>Viridiplantae</taxon>
        <taxon>Streptophyta</taxon>
        <taxon>Embryophyta</taxon>
        <taxon>Tracheophyta</taxon>
        <taxon>Spermatophyta</taxon>
        <taxon>Magnoliopsida</taxon>
        <taxon>eudicotyledons</taxon>
        <taxon>Gunneridae</taxon>
        <taxon>Pentapetalae</taxon>
        <taxon>asterids</taxon>
        <taxon>campanulids</taxon>
        <taxon>Asterales</taxon>
        <taxon>Asteraceae</taxon>
        <taxon>Cichorioideae</taxon>
        <taxon>Cichorieae</taxon>
        <taxon>Lactucinae</taxon>
        <taxon>Lactuca</taxon>
    </lineage>
</organism>
<evidence type="ECO:0000313" key="2">
    <source>
        <dbReference type="Proteomes" id="UP001177003"/>
    </source>
</evidence>
<dbReference type="Gene3D" id="3.40.50.300">
    <property type="entry name" value="P-loop containing nucleotide triphosphate hydrolases"/>
    <property type="match status" value="1"/>
</dbReference>
<dbReference type="Proteomes" id="UP001177003">
    <property type="component" value="Chromosome 0"/>
</dbReference>
<dbReference type="EMBL" id="OX465086">
    <property type="protein sequence ID" value="CAI9265613.1"/>
    <property type="molecule type" value="Genomic_DNA"/>
</dbReference>
<accession>A0AA35VB48</accession>
<gene>
    <name evidence="1" type="ORF">LSALG_LOCUS6209</name>
</gene>
<keyword evidence="2" id="KW-1185">Reference proteome</keyword>
<name>A0AA35VB48_LACSI</name>
<proteinExistence type="predicted"/>
<dbReference type="Pfam" id="PF01715">
    <property type="entry name" value="IPPT"/>
    <property type="match status" value="1"/>
</dbReference>
<reference evidence="1" key="1">
    <citation type="submission" date="2023-04" db="EMBL/GenBank/DDBJ databases">
        <authorList>
            <person name="Vijverberg K."/>
            <person name="Xiong W."/>
            <person name="Schranz E."/>
        </authorList>
    </citation>
    <scope>NUCLEOTIDE SEQUENCE</scope>
</reference>
<protein>
    <submittedName>
        <fullName evidence="1">Uncharacterized protein</fullName>
    </submittedName>
</protein>
<evidence type="ECO:0000313" key="1">
    <source>
        <dbReference type="EMBL" id="CAI9265613.1"/>
    </source>
</evidence>
<dbReference type="AlphaFoldDB" id="A0AA35VB48"/>